<evidence type="ECO:0000313" key="3">
    <source>
        <dbReference type="Proteomes" id="UP000257144"/>
    </source>
</evidence>
<dbReference type="EMBL" id="QNQT01000009">
    <property type="protein sequence ID" value="RDU35566.1"/>
    <property type="molecule type" value="Genomic_DNA"/>
</dbReference>
<comment type="caution">
    <text evidence="2">The sequence shown here is derived from an EMBL/GenBank/DDBJ whole genome shotgun (WGS) entry which is preliminary data.</text>
</comment>
<sequence>MDGNQQNQGVRQSDPFSRMMFGGEWGGGELKKGTGGPIPTKEPQPGGVPINYIQLMEIIDGMVGLADQLKPVFSEVYPFIQQFWKKK</sequence>
<name>A0A3D8GNC3_9BACI</name>
<proteinExistence type="predicted"/>
<protein>
    <submittedName>
        <fullName evidence="2">Uncharacterized protein</fullName>
    </submittedName>
</protein>
<evidence type="ECO:0000256" key="1">
    <source>
        <dbReference type="SAM" id="MobiDB-lite"/>
    </source>
</evidence>
<gene>
    <name evidence="2" type="ORF">DRW41_17680</name>
</gene>
<dbReference type="AlphaFoldDB" id="A0A3D8GNC3"/>
<dbReference type="OrthoDB" id="2933559at2"/>
<evidence type="ECO:0000313" key="2">
    <source>
        <dbReference type="EMBL" id="RDU35566.1"/>
    </source>
</evidence>
<feature type="compositionally biased region" description="Polar residues" evidence="1">
    <location>
        <begin position="1"/>
        <end position="15"/>
    </location>
</feature>
<accession>A0A3D8GNC3</accession>
<feature type="region of interest" description="Disordered" evidence="1">
    <location>
        <begin position="1"/>
        <end position="46"/>
    </location>
</feature>
<keyword evidence="3" id="KW-1185">Reference proteome</keyword>
<dbReference type="Proteomes" id="UP000257144">
    <property type="component" value="Unassembled WGS sequence"/>
</dbReference>
<reference evidence="2 3" key="1">
    <citation type="submission" date="2018-07" db="EMBL/GenBank/DDBJ databases">
        <title>Bacillus sp. YLB-04 draft genome sequence.</title>
        <authorList>
            <person name="Yu L."/>
            <person name="Tang X."/>
        </authorList>
    </citation>
    <scope>NUCLEOTIDE SEQUENCE [LARGE SCALE GENOMIC DNA]</scope>
    <source>
        <strain evidence="2 3">YLB-04</strain>
    </source>
</reference>
<feature type="compositionally biased region" description="Gly residues" evidence="1">
    <location>
        <begin position="23"/>
        <end position="36"/>
    </location>
</feature>
<organism evidence="2 3">
    <name type="scientific">Neobacillus piezotolerans</name>
    <dbReference type="NCBI Taxonomy" id="2259171"/>
    <lineage>
        <taxon>Bacteria</taxon>
        <taxon>Bacillati</taxon>
        <taxon>Bacillota</taxon>
        <taxon>Bacilli</taxon>
        <taxon>Bacillales</taxon>
        <taxon>Bacillaceae</taxon>
        <taxon>Neobacillus</taxon>
    </lineage>
</organism>
<dbReference type="RefSeq" id="WP_115453350.1">
    <property type="nucleotide sequence ID" value="NZ_QNQT01000009.1"/>
</dbReference>